<dbReference type="GO" id="GO:0005637">
    <property type="term" value="C:nuclear inner membrane"/>
    <property type="evidence" value="ECO:0007669"/>
    <property type="project" value="TreeGrafter"/>
</dbReference>
<dbReference type="PANTHER" id="PTHR13416:SF2">
    <property type="entry name" value="TRANSMEMBRANE PROTEIN 43"/>
    <property type="match status" value="1"/>
</dbReference>
<feature type="transmembrane region" description="Helical" evidence="10">
    <location>
        <begin position="349"/>
        <end position="370"/>
    </location>
</feature>
<keyword evidence="5 10" id="KW-0812">Transmembrane</keyword>
<evidence type="ECO:0000256" key="6">
    <source>
        <dbReference type="ARBA" id="ARBA00022824"/>
    </source>
</evidence>
<comment type="similarity">
    <text evidence="4">Belongs to the TMEM43 family.</text>
</comment>
<dbReference type="Pfam" id="PF07787">
    <property type="entry name" value="TMEM43"/>
    <property type="match status" value="1"/>
</dbReference>
<proteinExistence type="inferred from homology"/>
<reference evidence="11" key="1">
    <citation type="submission" date="2021-01" db="EMBL/GenBank/DDBJ databases">
        <authorList>
            <consortium name="Genoscope - CEA"/>
            <person name="William W."/>
        </authorList>
    </citation>
    <scope>NUCLEOTIDE SEQUENCE</scope>
</reference>
<feature type="transmembrane region" description="Helical" evidence="10">
    <location>
        <begin position="382"/>
        <end position="406"/>
    </location>
</feature>
<evidence type="ECO:0000256" key="8">
    <source>
        <dbReference type="ARBA" id="ARBA00023136"/>
    </source>
</evidence>
<feature type="transmembrane region" description="Helical" evidence="10">
    <location>
        <begin position="38"/>
        <end position="60"/>
    </location>
</feature>
<evidence type="ECO:0000256" key="9">
    <source>
        <dbReference type="ARBA" id="ARBA00023242"/>
    </source>
</evidence>
<evidence type="ECO:0000256" key="1">
    <source>
        <dbReference type="ARBA" id="ARBA00004127"/>
    </source>
</evidence>
<gene>
    <name evidence="11" type="ORF">POCTA_138.1.T0830124</name>
</gene>
<protein>
    <submittedName>
        <fullName evidence="11">Uncharacterized protein</fullName>
    </submittedName>
</protein>
<keyword evidence="9" id="KW-0539">Nucleus</keyword>
<accession>A0A8S1W6U7</accession>
<name>A0A8S1W6U7_PAROT</name>
<feature type="transmembrane region" description="Helical" evidence="10">
    <location>
        <begin position="413"/>
        <end position="438"/>
    </location>
</feature>
<dbReference type="GO" id="GO:0006629">
    <property type="term" value="P:lipid metabolic process"/>
    <property type="evidence" value="ECO:0007669"/>
    <property type="project" value="TreeGrafter"/>
</dbReference>
<dbReference type="InterPro" id="IPR012430">
    <property type="entry name" value="TMEM43_fam"/>
</dbReference>
<keyword evidence="6" id="KW-0256">Endoplasmic reticulum</keyword>
<evidence type="ECO:0000256" key="10">
    <source>
        <dbReference type="SAM" id="Phobius"/>
    </source>
</evidence>
<evidence type="ECO:0000256" key="3">
    <source>
        <dbReference type="ARBA" id="ARBA00004586"/>
    </source>
</evidence>
<evidence type="ECO:0000256" key="2">
    <source>
        <dbReference type="ARBA" id="ARBA00004259"/>
    </source>
</evidence>
<comment type="subcellular location">
    <subcellularLocation>
        <location evidence="1">Endomembrane system</location>
        <topology evidence="1">Multi-pass membrane protein</topology>
    </subcellularLocation>
    <subcellularLocation>
        <location evidence="3">Endoplasmic reticulum membrane</location>
    </subcellularLocation>
    <subcellularLocation>
        <location evidence="2">Nucleus envelope</location>
    </subcellularLocation>
</comment>
<dbReference type="AlphaFoldDB" id="A0A8S1W6U7"/>
<dbReference type="EMBL" id="CAJJDP010000082">
    <property type="protein sequence ID" value="CAD8184497.1"/>
    <property type="molecule type" value="Genomic_DNA"/>
</dbReference>
<evidence type="ECO:0000313" key="11">
    <source>
        <dbReference type="EMBL" id="CAD8184497.1"/>
    </source>
</evidence>
<dbReference type="GO" id="GO:0071763">
    <property type="term" value="P:nuclear membrane organization"/>
    <property type="evidence" value="ECO:0007669"/>
    <property type="project" value="TreeGrafter"/>
</dbReference>
<dbReference type="OMA" id="IACKEIQ"/>
<evidence type="ECO:0000256" key="5">
    <source>
        <dbReference type="ARBA" id="ARBA00022692"/>
    </source>
</evidence>
<evidence type="ECO:0000313" key="12">
    <source>
        <dbReference type="Proteomes" id="UP000683925"/>
    </source>
</evidence>
<dbReference type="GO" id="GO:0005789">
    <property type="term" value="C:endoplasmic reticulum membrane"/>
    <property type="evidence" value="ECO:0007669"/>
    <property type="project" value="UniProtKB-SubCell"/>
</dbReference>
<dbReference type="PANTHER" id="PTHR13416">
    <property type="match status" value="1"/>
</dbReference>
<organism evidence="11 12">
    <name type="scientific">Paramecium octaurelia</name>
    <dbReference type="NCBI Taxonomy" id="43137"/>
    <lineage>
        <taxon>Eukaryota</taxon>
        <taxon>Sar</taxon>
        <taxon>Alveolata</taxon>
        <taxon>Ciliophora</taxon>
        <taxon>Intramacronucleata</taxon>
        <taxon>Oligohymenophorea</taxon>
        <taxon>Peniculida</taxon>
        <taxon>Parameciidae</taxon>
        <taxon>Paramecium</taxon>
    </lineage>
</organism>
<evidence type="ECO:0000256" key="7">
    <source>
        <dbReference type="ARBA" id="ARBA00022989"/>
    </source>
</evidence>
<dbReference type="OrthoDB" id="312754at2759"/>
<keyword evidence="7 10" id="KW-1133">Transmembrane helix</keyword>
<keyword evidence="8 10" id="KW-0472">Membrane</keyword>
<keyword evidence="12" id="KW-1185">Reference proteome</keyword>
<dbReference type="Proteomes" id="UP000683925">
    <property type="component" value="Unassembled WGS sequence"/>
</dbReference>
<sequence>MQYFHLLLVAIACKEIQNKNQQFLTDDGYEDDDDDNTVSLFFLFILGFFLIIFSAALLWYNERREAITEYRLVNMRKICKIGDCNEIHHELNGELVHMQGQTTTDVILEDTEFGISLSSCIKLKRHVEQLQFVRIEHKHKKSATTYTYELKWKAEQVCSAGYPSEYQNKPQLWLVKSQDKLNPDVRLGAFTLSESLKQGCQNFQFLVPDDAQLQAAAKLFGKEFPHITINQRDLYFQQHEYQRTVGDLRVCFEYVLCGNATVISKQMNNTFIPFVIEDKWLSEKSAHPDEMDEDEGCCGDCCLKVAELAKAAEEPLKQIDWIREKQWSMKKVFLMELSKNAALTYKTRFLGYILMVMGILFLFYPVIWLFSLLPWIGQFTAALLFFIFLGVSMVISLPVCLLIALVAWMRYHIIYAIINFFGLILVIYIVSMFAGGIYY</sequence>
<comment type="caution">
    <text evidence="11">The sequence shown here is derived from an EMBL/GenBank/DDBJ whole genome shotgun (WGS) entry which is preliminary data.</text>
</comment>
<evidence type="ECO:0000256" key="4">
    <source>
        <dbReference type="ARBA" id="ARBA00006627"/>
    </source>
</evidence>